<accession>E5AT32</accession>
<evidence type="ECO:0000256" key="1">
    <source>
        <dbReference type="SAM" id="MobiDB-lite"/>
    </source>
</evidence>
<reference evidence="3 4" key="1">
    <citation type="journal article" date="2011" name="J. Bacteriol.">
        <title>Complete genome sequence of Burkholderia rhizoxinica, an endosymbiont of Rhizopus microsporus.</title>
        <authorList>
            <person name="Lackner G."/>
            <person name="Moebius N."/>
            <person name="Partida-Martinez L."/>
            <person name="Hertweck C."/>
        </authorList>
    </citation>
    <scope>NUCLEOTIDE SEQUENCE [LARGE SCALE GENOMIC DNA]</scope>
    <source>
        <strain evidence="4">DSM 19002 / CIP 109453 / HKI 454</strain>
    </source>
</reference>
<dbReference type="Proteomes" id="UP000007437">
    <property type="component" value="Chromosome"/>
</dbReference>
<sequence length="139" mass="15118">MVLNERTLHSSCESGPRAGYDGDKRKRASTVHRAVDTLGHWLAVHVTPANEQARAQVPVLAQEGQLVSGQSVKLAFADQGYIGEEPAQAAQDEGIEVQVIKLPEAKKSFIPAAAPMGRRAQFRMAQSLSKARSRRRAFA</sequence>
<dbReference type="EMBL" id="FR687359">
    <property type="protein sequence ID" value="CBW73576.1"/>
    <property type="molecule type" value="Genomic_DNA"/>
</dbReference>
<dbReference type="PANTHER" id="PTHR30007:SF0">
    <property type="entry name" value="TRANSPOSASE"/>
    <property type="match status" value="1"/>
</dbReference>
<dbReference type="Pfam" id="PF01609">
    <property type="entry name" value="DDE_Tnp_1"/>
    <property type="match status" value="1"/>
</dbReference>
<dbReference type="GO" id="GO:0003677">
    <property type="term" value="F:DNA binding"/>
    <property type="evidence" value="ECO:0007669"/>
    <property type="project" value="InterPro"/>
</dbReference>
<dbReference type="HOGENOM" id="CLU_1841394_0_0_4"/>
<dbReference type="PANTHER" id="PTHR30007">
    <property type="entry name" value="PHP DOMAIN PROTEIN"/>
    <property type="match status" value="1"/>
</dbReference>
<dbReference type="AlphaFoldDB" id="E5AT32"/>
<dbReference type="STRING" id="882378.RBRH_00034"/>
<dbReference type="GO" id="GO:0004803">
    <property type="term" value="F:transposase activity"/>
    <property type="evidence" value="ECO:0007669"/>
    <property type="project" value="InterPro"/>
</dbReference>
<feature type="domain" description="Transposase IS4-like" evidence="2">
    <location>
        <begin position="12"/>
        <end position="99"/>
    </location>
</feature>
<name>E5AT32_MYCRK</name>
<organism evidence="3 4">
    <name type="scientific">Mycetohabitans rhizoxinica (strain DSM 19002 / CIP 109453 / HKI 454)</name>
    <name type="common">Paraburkholderia rhizoxinica</name>
    <dbReference type="NCBI Taxonomy" id="882378"/>
    <lineage>
        <taxon>Bacteria</taxon>
        <taxon>Pseudomonadati</taxon>
        <taxon>Pseudomonadota</taxon>
        <taxon>Betaproteobacteria</taxon>
        <taxon>Burkholderiales</taxon>
        <taxon>Burkholderiaceae</taxon>
        <taxon>Mycetohabitans</taxon>
    </lineage>
</organism>
<evidence type="ECO:0000313" key="3">
    <source>
        <dbReference type="EMBL" id="CBW73576.1"/>
    </source>
</evidence>
<dbReference type="GO" id="GO:0006313">
    <property type="term" value="P:DNA transposition"/>
    <property type="evidence" value="ECO:0007669"/>
    <property type="project" value="InterPro"/>
</dbReference>
<evidence type="ECO:0000313" key="4">
    <source>
        <dbReference type="Proteomes" id="UP000007437"/>
    </source>
</evidence>
<dbReference type="KEGG" id="brh:RBRH_00034"/>
<proteinExistence type="predicted"/>
<dbReference type="eggNOG" id="COG3293">
    <property type="taxonomic scope" value="Bacteria"/>
</dbReference>
<protein>
    <submittedName>
        <fullName evidence="3">Transposase</fullName>
    </submittedName>
</protein>
<gene>
    <name evidence="3" type="ordered locus">RBRH_00034</name>
</gene>
<dbReference type="InterPro" id="IPR002559">
    <property type="entry name" value="Transposase_11"/>
</dbReference>
<evidence type="ECO:0000259" key="2">
    <source>
        <dbReference type="Pfam" id="PF01609"/>
    </source>
</evidence>
<feature type="region of interest" description="Disordered" evidence="1">
    <location>
        <begin position="1"/>
        <end position="26"/>
    </location>
</feature>